<comment type="caution">
    <text evidence="9">The sequence shown here is derived from an EMBL/GenBank/DDBJ whole genome shotgun (WGS) entry which is preliminary data.</text>
</comment>
<feature type="transmembrane region" description="Helical" evidence="8">
    <location>
        <begin position="378"/>
        <end position="397"/>
    </location>
</feature>
<dbReference type="STRING" id="229919.GCA_001050195_00044"/>
<dbReference type="GO" id="GO:0005886">
    <property type="term" value="C:plasma membrane"/>
    <property type="evidence" value="ECO:0007669"/>
    <property type="project" value="UniProtKB-SubCell"/>
</dbReference>
<evidence type="ECO:0000256" key="1">
    <source>
        <dbReference type="ARBA" id="ARBA00004651"/>
    </source>
</evidence>
<comment type="similarity">
    <text evidence="2 8">Belongs to the lactate permease family.</text>
</comment>
<dbReference type="GO" id="GO:0015129">
    <property type="term" value="F:lactate transmembrane transporter activity"/>
    <property type="evidence" value="ECO:0007669"/>
    <property type="project" value="UniProtKB-UniRule"/>
</dbReference>
<proteinExistence type="inferred from homology"/>
<dbReference type="EMBL" id="DPBP01000041">
    <property type="protein sequence ID" value="HCE18417.1"/>
    <property type="molecule type" value="Genomic_DNA"/>
</dbReference>
<keyword evidence="3 8" id="KW-0813">Transport</keyword>
<feature type="transmembrane region" description="Helical" evidence="8">
    <location>
        <begin position="128"/>
        <end position="148"/>
    </location>
</feature>
<feature type="transmembrane region" description="Helical" evidence="8">
    <location>
        <begin position="213"/>
        <end position="230"/>
    </location>
</feature>
<evidence type="ECO:0000256" key="6">
    <source>
        <dbReference type="ARBA" id="ARBA00022989"/>
    </source>
</evidence>
<sequence length="525" mass="55550">MPLNLLTWLLAFSPVIIVLVLMLGLRWGGSKAGAIAWFVAVLVAFFFFGANLRLIAYTQAKAILLSLDVLYIIWTALLLYHIADESGTVRMIGTMLPALTPDRTMQGLLLGWLFASFLQGMGGFGVPVAVSAPLLVGLGFSPVQAVLMSCIGHGWAVNFGSLATSFQTLLAVTNLPGTLLGPPSAVLLGISALPCGLIVAFIGGGWQGVRRTFPAVLLLSVVMGLTQYGLVVARVWTLGATGAALVGLVVGFALTRLPAYRQTNGQSLTSQVDENGRRRSLPVAFSAYAILVVLAFGINLIEPLRAFLDRFQFTLQFPELRTALGWVNPAEAGRKIDLLGHPGAVLFYSSLLAALIYQRAGYFRPGAWKRILTPVLRGAVNSSLGIVAMVGMAVIMSNTGMTNLLAEGLSRNFGAEFYPLVAPFLGALGAFITGSNNNSNVLFALLQMRTAELLKLSVPLILAAQTAGGSLGSIMAPAKVIVGCSTVGLGDNESVVMRPILFYGLLPVAGVALLTVLFLWLGVWS</sequence>
<feature type="transmembrane region" description="Helical" evidence="8">
    <location>
        <begin position="62"/>
        <end position="83"/>
    </location>
</feature>
<dbReference type="OrthoDB" id="9761056at2"/>
<evidence type="ECO:0000256" key="5">
    <source>
        <dbReference type="ARBA" id="ARBA00022692"/>
    </source>
</evidence>
<dbReference type="RefSeq" id="WP_062188723.1">
    <property type="nucleotide sequence ID" value="NZ_DF967965.1"/>
</dbReference>
<feature type="transmembrane region" description="Helical" evidence="8">
    <location>
        <begin position="417"/>
        <end position="435"/>
    </location>
</feature>
<evidence type="ECO:0000256" key="7">
    <source>
        <dbReference type="ARBA" id="ARBA00023136"/>
    </source>
</evidence>
<organism evidence="9 10">
    <name type="scientific">Anaerolinea thermolimosa</name>
    <dbReference type="NCBI Taxonomy" id="229919"/>
    <lineage>
        <taxon>Bacteria</taxon>
        <taxon>Bacillati</taxon>
        <taxon>Chloroflexota</taxon>
        <taxon>Anaerolineae</taxon>
        <taxon>Anaerolineales</taxon>
        <taxon>Anaerolineaceae</taxon>
        <taxon>Anaerolinea</taxon>
    </lineage>
</organism>
<name>A0A3D1JJK1_9CHLR</name>
<evidence type="ECO:0000256" key="8">
    <source>
        <dbReference type="RuleBase" id="RU365092"/>
    </source>
</evidence>
<feature type="transmembrane region" description="Helical" evidence="8">
    <location>
        <begin position="338"/>
        <end position="357"/>
    </location>
</feature>
<feature type="transmembrane region" description="Helical" evidence="8">
    <location>
        <begin position="34"/>
        <end position="56"/>
    </location>
</feature>
<evidence type="ECO:0000313" key="9">
    <source>
        <dbReference type="EMBL" id="HCE18417.1"/>
    </source>
</evidence>
<protein>
    <recommendedName>
        <fullName evidence="8">L-lactate permease</fullName>
    </recommendedName>
</protein>
<comment type="subcellular location">
    <subcellularLocation>
        <location evidence="1 8">Cell membrane</location>
        <topology evidence="1 8">Multi-pass membrane protein</topology>
    </subcellularLocation>
</comment>
<dbReference type="Pfam" id="PF02652">
    <property type="entry name" value="Lactate_perm"/>
    <property type="match status" value="1"/>
</dbReference>
<keyword evidence="7 8" id="KW-0472">Membrane</keyword>
<keyword evidence="5 8" id="KW-0812">Transmembrane</keyword>
<dbReference type="InterPro" id="IPR003804">
    <property type="entry name" value="Lactate_perm"/>
</dbReference>
<dbReference type="PANTHER" id="PTHR30003">
    <property type="entry name" value="L-LACTATE PERMEASE"/>
    <property type="match status" value="1"/>
</dbReference>
<evidence type="ECO:0000256" key="2">
    <source>
        <dbReference type="ARBA" id="ARBA00010100"/>
    </source>
</evidence>
<feature type="transmembrane region" description="Helical" evidence="8">
    <location>
        <begin position="185"/>
        <end position="206"/>
    </location>
</feature>
<gene>
    <name evidence="9" type="ORF">DEQ80_11205</name>
</gene>
<feature type="transmembrane region" description="Helical" evidence="8">
    <location>
        <begin position="280"/>
        <end position="301"/>
    </location>
</feature>
<accession>A0A3D1JJK1</accession>
<dbReference type="PANTHER" id="PTHR30003:SF2">
    <property type="entry name" value="L-LACTATE PERMEASE"/>
    <property type="match status" value="1"/>
</dbReference>
<feature type="transmembrane region" description="Helical" evidence="8">
    <location>
        <begin position="104"/>
        <end position="122"/>
    </location>
</feature>
<dbReference type="GO" id="GO:0015295">
    <property type="term" value="F:solute:proton symporter activity"/>
    <property type="evidence" value="ECO:0007669"/>
    <property type="project" value="TreeGrafter"/>
</dbReference>
<keyword evidence="6 8" id="KW-1133">Transmembrane helix</keyword>
<evidence type="ECO:0000256" key="3">
    <source>
        <dbReference type="ARBA" id="ARBA00022448"/>
    </source>
</evidence>
<dbReference type="Proteomes" id="UP000264141">
    <property type="component" value="Unassembled WGS sequence"/>
</dbReference>
<evidence type="ECO:0000313" key="10">
    <source>
        <dbReference type="Proteomes" id="UP000264141"/>
    </source>
</evidence>
<dbReference type="AlphaFoldDB" id="A0A3D1JJK1"/>
<feature type="transmembrane region" description="Helical" evidence="8">
    <location>
        <begin position="500"/>
        <end position="523"/>
    </location>
</feature>
<feature type="transmembrane region" description="Helical" evidence="8">
    <location>
        <begin position="236"/>
        <end position="259"/>
    </location>
</feature>
<feature type="transmembrane region" description="Helical" evidence="8">
    <location>
        <begin position="6"/>
        <end position="27"/>
    </location>
</feature>
<comment type="function">
    <text evidence="8">Uptake of L-lactate across the membrane. Can also transport D-lactate and glycolate.</text>
</comment>
<reference evidence="9 10" key="1">
    <citation type="journal article" date="2018" name="Nat. Biotechnol.">
        <title>A standardized bacterial taxonomy based on genome phylogeny substantially revises the tree of life.</title>
        <authorList>
            <person name="Parks D.H."/>
            <person name="Chuvochina M."/>
            <person name="Waite D.W."/>
            <person name="Rinke C."/>
            <person name="Skarshewski A."/>
            <person name="Chaumeil P.A."/>
            <person name="Hugenholtz P."/>
        </authorList>
    </citation>
    <scope>NUCLEOTIDE SEQUENCE [LARGE SCALE GENOMIC DNA]</scope>
    <source>
        <strain evidence="9">UBA8781</strain>
    </source>
</reference>
<evidence type="ECO:0000256" key="4">
    <source>
        <dbReference type="ARBA" id="ARBA00022475"/>
    </source>
</evidence>
<keyword evidence="4 8" id="KW-1003">Cell membrane</keyword>